<dbReference type="InterPro" id="IPR036291">
    <property type="entry name" value="NAD(P)-bd_dom_sf"/>
</dbReference>
<evidence type="ECO:0000313" key="4">
    <source>
        <dbReference type="EMBL" id="PSN61299.1"/>
    </source>
</evidence>
<dbReference type="GO" id="GO:0016491">
    <property type="term" value="F:oxidoreductase activity"/>
    <property type="evidence" value="ECO:0007669"/>
    <property type="project" value="UniProtKB-KW"/>
</dbReference>
<proteinExistence type="inferred from homology"/>
<evidence type="ECO:0000256" key="1">
    <source>
        <dbReference type="ARBA" id="ARBA00005725"/>
    </source>
</evidence>
<dbReference type="OrthoDB" id="10000533at2759"/>
<keyword evidence="3" id="KW-0560">Oxidoreductase</keyword>
<evidence type="ECO:0000256" key="2">
    <source>
        <dbReference type="ARBA" id="ARBA00022857"/>
    </source>
</evidence>
<evidence type="ECO:0000313" key="5">
    <source>
        <dbReference type="Proteomes" id="UP000240883"/>
    </source>
</evidence>
<dbReference type="EMBL" id="KZ678145">
    <property type="protein sequence ID" value="PSN61299.1"/>
    <property type="molecule type" value="Genomic_DNA"/>
</dbReference>
<sequence length="303" mass="33520">MVKVAVAGGTGNFPSALLPTVIGANHKVTIFTRGKAPDNPLPGATYRTVDYNDRTGLTEALAGFDACLSFMTPAADPDAAIERNLIHACIDAGSIKNDNGVAMFQHRRDTAAYLAEVNRDKAVLEYSLFQPSIFMDYFGHPYPLASSLNTWPWLIDFENRRAIVLEDGDQPFVLTAASDIANVLALALADDRPWPTVGGMRSCRTTYNELIALGKVLRPGDWKTDHVKRKDVENDVLTSSWVPQIAHPAISDEAKAKLSNSFALSLLVSLGRGAWDVSDEWNKRFPEYKFMSIEEYLKVWRGR</sequence>
<name>A0A2T2N7B5_CORCC</name>
<dbReference type="SUPFAM" id="SSF51735">
    <property type="entry name" value="NAD(P)-binding Rossmann-fold domains"/>
    <property type="match status" value="1"/>
</dbReference>
<accession>A0A2T2N7B5</accession>
<dbReference type="PANTHER" id="PTHR47706:SF4">
    <property type="entry name" value="NMRA-LIKE DOMAIN-CONTAINING PROTEIN"/>
    <property type="match status" value="1"/>
</dbReference>
<dbReference type="PANTHER" id="PTHR47706">
    <property type="entry name" value="NMRA-LIKE FAMILY PROTEIN"/>
    <property type="match status" value="1"/>
</dbReference>
<dbReference type="InterPro" id="IPR051609">
    <property type="entry name" value="NmrA/Isoflavone_reductase-like"/>
</dbReference>
<dbReference type="AlphaFoldDB" id="A0A2T2N7B5"/>
<gene>
    <name evidence="4" type="ORF">BS50DRAFT_604236</name>
</gene>
<keyword evidence="5" id="KW-1185">Reference proteome</keyword>
<keyword evidence="2" id="KW-0521">NADP</keyword>
<dbReference type="Proteomes" id="UP000240883">
    <property type="component" value="Unassembled WGS sequence"/>
</dbReference>
<dbReference type="Gene3D" id="3.40.50.720">
    <property type="entry name" value="NAD(P)-binding Rossmann-like Domain"/>
    <property type="match status" value="1"/>
</dbReference>
<comment type="similarity">
    <text evidence="1">Belongs to the NmrA-type oxidoreductase family. Isoflavone reductase subfamily.</text>
</comment>
<organism evidence="4 5">
    <name type="scientific">Corynespora cassiicola Philippines</name>
    <dbReference type="NCBI Taxonomy" id="1448308"/>
    <lineage>
        <taxon>Eukaryota</taxon>
        <taxon>Fungi</taxon>
        <taxon>Dikarya</taxon>
        <taxon>Ascomycota</taxon>
        <taxon>Pezizomycotina</taxon>
        <taxon>Dothideomycetes</taxon>
        <taxon>Pleosporomycetidae</taxon>
        <taxon>Pleosporales</taxon>
        <taxon>Corynesporascaceae</taxon>
        <taxon>Corynespora</taxon>
    </lineage>
</organism>
<evidence type="ECO:0000256" key="3">
    <source>
        <dbReference type="ARBA" id="ARBA00023002"/>
    </source>
</evidence>
<protein>
    <submittedName>
        <fullName evidence="4">NAD(P)-binding protein</fullName>
    </submittedName>
</protein>
<reference evidence="4 5" key="1">
    <citation type="journal article" date="2018" name="Front. Microbiol.">
        <title>Genome-Wide Analysis of Corynespora cassiicola Leaf Fall Disease Putative Effectors.</title>
        <authorList>
            <person name="Lopez D."/>
            <person name="Ribeiro S."/>
            <person name="Label P."/>
            <person name="Fumanal B."/>
            <person name="Venisse J.S."/>
            <person name="Kohler A."/>
            <person name="de Oliveira R.R."/>
            <person name="Labutti K."/>
            <person name="Lipzen A."/>
            <person name="Lail K."/>
            <person name="Bauer D."/>
            <person name="Ohm R.A."/>
            <person name="Barry K.W."/>
            <person name="Spatafora J."/>
            <person name="Grigoriev I.V."/>
            <person name="Martin F.M."/>
            <person name="Pujade-Renaud V."/>
        </authorList>
    </citation>
    <scope>NUCLEOTIDE SEQUENCE [LARGE SCALE GENOMIC DNA]</scope>
    <source>
        <strain evidence="4 5">Philippines</strain>
    </source>
</reference>